<proteinExistence type="predicted"/>
<keyword evidence="2" id="KW-1185">Reference proteome</keyword>
<comment type="caution">
    <text evidence="1">The sequence shown here is derived from an EMBL/GenBank/DDBJ whole genome shotgun (WGS) entry which is preliminary data.</text>
</comment>
<dbReference type="InterPro" id="IPR023393">
    <property type="entry name" value="START-like_dom_sf"/>
</dbReference>
<dbReference type="Gene3D" id="3.30.530.20">
    <property type="match status" value="1"/>
</dbReference>
<evidence type="ECO:0000313" key="1">
    <source>
        <dbReference type="EMBL" id="MBO0949520.1"/>
    </source>
</evidence>
<dbReference type="SUPFAM" id="SSF55961">
    <property type="entry name" value="Bet v1-like"/>
    <property type="match status" value="1"/>
</dbReference>
<organism evidence="1 2">
    <name type="scientific">Fibrella forsythiae</name>
    <dbReference type="NCBI Taxonomy" id="2817061"/>
    <lineage>
        <taxon>Bacteria</taxon>
        <taxon>Pseudomonadati</taxon>
        <taxon>Bacteroidota</taxon>
        <taxon>Cytophagia</taxon>
        <taxon>Cytophagales</taxon>
        <taxon>Spirosomataceae</taxon>
        <taxon>Fibrella</taxon>
    </lineage>
</organism>
<accession>A0ABS3JHS7</accession>
<dbReference type="EMBL" id="JAFMYW010000003">
    <property type="protein sequence ID" value="MBO0949520.1"/>
    <property type="molecule type" value="Genomic_DNA"/>
</dbReference>
<sequence>MKLIIRTPVNCPLSTVWAGFNRDLFNRLSPPFPPVRVLRFDGCMTGDVVSLELNFIFVKQVWNSDIIDQKETNDEIYFVDQGTKLPFFLKAWHHRHRLIRQGEGTIIADEITYLTPYRLLDYVMYPLMWAQFAYRKPIYRRVFR</sequence>
<dbReference type="Proteomes" id="UP000664628">
    <property type="component" value="Unassembled WGS sequence"/>
</dbReference>
<dbReference type="RefSeq" id="WP_207329475.1">
    <property type="nucleotide sequence ID" value="NZ_JAFMYW010000003.1"/>
</dbReference>
<protein>
    <recommendedName>
        <fullName evidence="3">Ligand-binding SRPBCC domain-containing protein</fullName>
    </recommendedName>
</protein>
<reference evidence="1 2" key="1">
    <citation type="submission" date="2021-03" db="EMBL/GenBank/DDBJ databases">
        <title>Fibrella sp. HMF5405 genome sequencing and assembly.</title>
        <authorList>
            <person name="Kang H."/>
            <person name="Kim H."/>
            <person name="Bae S."/>
            <person name="Joh K."/>
        </authorList>
    </citation>
    <scope>NUCLEOTIDE SEQUENCE [LARGE SCALE GENOMIC DNA]</scope>
    <source>
        <strain evidence="1 2">HMF5405</strain>
    </source>
</reference>
<gene>
    <name evidence="1" type="ORF">J2I46_13070</name>
</gene>
<name>A0ABS3JHS7_9BACT</name>
<evidence type="ECO:0000313" key="2">
    <source>
        <dbReference type="Proteomes" id="UP000664628"/>
    </source>
</evidence>
<evidence type="ECO:0008006" key="3">
    <source>
        <dbReference type="Google" id="ProtNLM"/>
    </source>
</evidence>